<sequence>MTSYSQPIAKAQMLIRKPAHDVFEALVDPDITSKFWFTKGSGRLEEGKSVTWEWGQFDVQAAIWVTTIVHDQQISFEWPAGVETDNHRTVDIMLEAKSKDTTFVKVNEKGFDMDDEAAIQHIVGQTEGWALVLSALKAYLEHGTNLNLISDHHPDAIK</sequence>
<evidence type="ECO:0000259" key="2">
    <source>
        <dbReference type="Pfam" id="PF08327"/>
    </source>
</evidence>
<dbReference type="RefSeq" id="WP_265764326.1">
    <property type="nucleotide sequence ID" value="NZ_JAGGJA010000001.1"/>
</dbReference>
<reference evidence="3 4" key="1">
    <citation type="submission" date="2021-03" db="EMBL/GenBank/DDBJ databases">
        <title>Aliifodinibius sp. nov., a new bacterium isolated from saline soil.</title>
        <authorList>
            <person name="Galisteo C."/>
            <person name="De La Haba R."/>
            <person name="Sanchez-Porro C."/>
            <person name="Ventosa A."/>
        </authorList>
    </citation>
    <scope>NUCLEOTIDE SEQUENCE [LARGE SCALE GENOMIC DNA]</scope>
    <source>
        <strain evidence="3 4">1BSP15-2V2</strain>
    </source>
</reference>
<feature type="domain" description="Activator of Hsp90 ATPase homologue 1/2-like C-terminal" evidence="2">
    <location>
        <begin position="18"/>
        <end position="141"/>
    </location>
</feature>
<dbReference type="Gene3D" id="3.30.530.20">
    <property type="match status" value="1"/>
</dbReference>
<evidence type="ECO:0000256" key="1">
    <source>
        <dbReference type="ARBA" id="ARBA00006817"/>
    </source>
</evidence>
<dbReference type="SUPFAM" id="SSF55961">
    <property type="entry name" value="Bet v1-like"/>
    <property type="match status" value="1"/>
</dbReference>
<dbReference type="EMBL" id="JAGGJA010000001">
    <property type="protein sequence ID" value="MCW9705661.1"/>
    <property type="molecule type" value="Genomic_DNA"/>
</dbReference>
<dbReference type="InterPro" id="IPR023393">
    <property type="entry name" value="START-like_dom_sf"/>
</dbReference>
<proteinExistence type="inferred from homology"/>
<name>A0ABT3PIA8_9BACT</name>
<keyword evidence="4" id="KW-1185">Reference proteome</keyword>
<dbReference type="Pfam" id="PF08327">
    <property type="entry name" value="AHSA1"/>
    <property type="match status" value="1"/>
</dbReference>
<evidence type="ECO:0000313" key="4">
    <source>
        <dbReference type="Proteomes" id="UP001207918"/>
    </source>
</evidence>
<protein>
    <submittedName>
        <fullName evidence="3">SRPBCC family protein</fullName>
    </submittedName>
</protein>
<gene>
    <name evidence="3" type="ORF">J6I44_02280</name>
</gene>
<dbReference type="InterPro" id="IPR013538">
    <property type="entry name" value="ASHA1/2-like_C"/>
</dbReference>
<comment type="similarity">
    <text evidence="1">Belongs to the AHA1 family.</text>
</comment>
<comment type="caution">
    <text evidence="3">The sequence shown here is derived from an EMBL/GenBank/DDBJ whole genome shotgun (WGS) entry which is preliminary data.</text>
</comment>
<dbReference type="Proteomes" id="UP001207918">
    <property type="component" value="Unassembled WGS sequence"/>
</dbReference>
<organism evidence="3 4">
    <name type="scientific">Fodinibius salsisoli</name>
    <dbReference type="NCBI Taxonomy" id="2820877"/>
    <lineage>
        <taxon>Bacteria</taxon>
        <taxon>Pseudomonadati</taxon>
        <taxon>Balneolota</taxon>
        <taxon>Balneolia</taxon>
        <taxon>Balneolales</taxon>
        <taxon>Balneolaceae</taxon>
        <taxon>Fodinibius</taxon>
    </lineage>
</organism>
<evidence type="ECO:0000313" key="3">
    <source>
        <dbReference type="EMBL" id="MCW9705661.1"/>
    </source>
</evidence>
<dbReference type="CDD" id="cd08901">
    <property type="entry name" value="SRPBCC_CalC_Aha1-like_8"/>
    <property type="match status" value="1"/>
</dbReference>
<accession>A0ABT3PIA8</accession>